<accession>A0AAU9X5Y4</accession>
<dbReference type="SUPFAM" id="SSF56496">
    <property type="entry name" value="Fibrinogen C-terminal domain-like"/>
    <property type="match status" value="1"/>
</dbReference>
<dbReference type="SMART" id="SM00473">
    <property type="entry name" value="PAN_AP"/>
    <property type="match status" value="1"/>
</dbReference>
<feature type="domain" description="Apple" evidence="5">
    <location>
        <begin position="24"/>
        <end position="100"/>
    </location>
</feature>
<keyword evidence="2" id="KW-0964">Secreted</keyword>
<dbReference type="EMBL" id="CALNXJ010000031">
    <property type="protein sequence ID" value="CAH3137488.1"/>
    <property type="molecule type" value="Genomic_DNA"/>
</dbReference>
<dbReference type="PROSITE" id="PS50948">
    <property type="entry name" value="PAN"/>
    <property type="match status" value="1"/>
</dbReference>
<reference evidence="6 7" key="1">
    <citation type="submission" date="2022-05" db="EMBL/GenBank/DDBJ databases">
        <authorList>
            <consortium name="Genoscope - CEA"/>
            <person name="William W."/>
        </authorList>
    </citation>
    <scope>NUCLEOTIDE SEQUENCE [LARGE SCALE GENOMIC DNA]</scope>
</reference>
<dbReference type="Gene3D" id="2.60.120.1000">
    <property type="match status" value="1"/>
</dbReference>
<proteinExistence type="predicted"/>
<evidence type="ECO:0000256" key="1">
    <source>
        <dbReference type="ARBA" id="ARBA00004613"/>
    </source>
</evidence>
<evidence type="ECO:0000313" key="6">
    <source>
        <dbReference type="EMBL" id="CAH3137488.1"/>
    </source>
</evidence>
<dbReference type="GO" id="GO:0005581">
    <property type="term" value="C:collagen trimer"/>
    <property type="evidence" value="ECO:0007669"/>
    <property type="project" value="UniProtKB-KW"/>
</dbReference>
<dbReference type="InterPro" id="IPR036056">
    <property type="entry name" value="Fibrinogen-like_C"/>
</dbReference>
<organism evidence="6 7">
    <name type="scientific">Pocillopora meandrina</name>
    <dbReference type="NCBI Taxonomy" id="46732"/>
    <lineage>
        <taxon>Eukaryota</taxon>
        <taxon>Metazoa</taxon>
        <taxon>Cnidaria</taxon>
        <taxon>Anthozoa</taxon>
        <taxon>Hexacorallia</taxon>
        <taxon>Scleractinia</taxon>
        <taxon>Astrocoeniina</taxon>
        <taxon>Pocilloporidae</taxon>
        <taxon>Pocillopora</taxon>
    </lineage>
</organism>
<feature type="chain" id="PRO_5043784764" description="Apple domain-containing protein" evidence="4">
    <location>
        <begin position="21"/>
        <end position="165"/>
    </location>
</feature>
<evidence type="ECO:0000313" key="7">
    <source>
        <dbReference type="Proteomes" id="UP001159428"/>
    </source>
</evidence>
<feature type="signal peptide" evidence="4">
    <location>
        <begin position="1"/>
        <end position="20"/>
    </location>
</feature>
<gene>
    <name evidence="6" type="ORF">PMEA_00018102</name>
</gene>
<evidence type="ECO:0000256" key="4">
    <source>
        <dbReference type="SAM" id="SignalP"/>
    </source>
</evidence>
<keyword evidence="3" id="KW-0176">Collagen</keyword>
<dbReference type="Pfam" id="PF00024">
    <property type="entry name" value="PAN_1"/>
    <property type="match status" value="1"/>
</dbReference>
<protein>
    <recommendedName>
        <fullName evidence="5">Apple domain-containing protein</fullName>
    </recommendedName>
</protein>
<dbReference type="InterPro" id="IPR003609">
    <property type="entry name" value="Pan_app"/>
</dbReference>
<evidence type="ECO:0000256" key="3">
    <source>
        <dbReference type="ARBA" id="ARBA00023119"/>
    </source>
</evidence>
<comment type="caution">
    <text evidence="6">The sequence shown here is derived from an EMBL/GenBank/DDBJ whole genome shotgun (WGS) entry which is preliminary data.</text>
</comment>
<dbReference type="Gene3D" id="3.50.4.10">
    <property type="entry name" value="Hepatocyte Growth Factor"/>
    <property type="match status" value="1"/>
</dbReference>
<dbReference type="SUPFAM" id="SSF57414">
    <property type="entry name" value="Hairpin loop containing domain-like"/>
    <property type="match status" value="1"/>
</dbReference>
<dbReference type="GO" id="GO:0005576">
    <property type="term" value="C:extracellular region"/>
    <property type="evidence" value="ECO:0007669"/>
    <property type="project" value="UniProtKB-SubCell"/>
</dbReference>
<dbReference type="AlphaFoldDB" id="A0AAU9X5Y4"/>
<keyword evidence="7" id="KW-1185">Reference proteome</keyword>
<evidence type="ECO:0000259" key="5">
    <source>
        <dbReference type="PROSITE" id="PS50948"/>
    </source>
</evidence>
<keyword evidence="4" id="KW-0732">Signal</keyword>
<evidence type="ECO:0000256" key="2">
    <source>
        <dbReference type="ARBA" id="ARBA00022525"/>
    </source>
</evidence>
<name>A0AAU9X5Y4_9CNID</name>
<dbReference type="InterPro" id="IPR000885">
    <property type="entry name" value="Fib_collagen_C"/>
</dbReference>
<comment type="subcellular location">
    <subcellularLocation>
        <location evidence="1">Secreted</location>
    </subcellularLocation>
</comment>
<dbReference type="Pfam" id="PF01410">
    <property type="entry name" value="COLFI"/>
    <property type="match status" value="1"/>
</dbReference>
<dbReference type="Proteomes" id="UP001159428">
    <property type="component" value="Unassembled WGS sequence"/>
</dbReference>
<sequence length="165" mass="19058">MLWIFRYFLVFVSFTNLVITEDQCRIEINIRGMALKGFVFKRMTVAAPHICDILCEREITCQSYNFNRKEQICELNNRTKDARPENFRSDPAWFYIRRLSGRAPLGSIPELPARSCQEIKANEGKDTASNKYWLDPSGTGKGILVYCNMHLEGKSLNLSSEGKFF</sequence>
<dbReference type="GO" id="GO:0005201">
    <property type="term" value="F:extracellular matrix structural constituent"/>
    <property type="evidence" value="ECO:0007669"/>
    <property type="project" value="InterPro"/>
</dbReference>